<dbReference type="InterPro" id="IPR001296">
    <property type="entry name" value="Glyco_trans_1"/>
</dbReference>
<dbReference type="RefSeq" id="WP_329075558.1">
    <property type="nucleotide sequence ID" value="NZ_CP109495.1"/>
</dbReference>
<dbReference type="SUPFAM" id="SSF53756">
    <property type="entry name" value="UDP-Glycosyltransferase/glycogen phosphorylase"/>
    <property type="match status" value="1"/>
</dbReference>
<feature type="domain" description="Glycosyl transferase family 1" evidence="3">
    <location>
        <begin position="201"/>
        <end position="362"/>
    </location>
</feature>
<evidence type="ECO:0000256" key="2">
    <source>
        <dbReference type="ARBA" id="ARBA00022679"/>
    </source>
</evidence>
<dbReference type="PROSITE" id="PS50007">
    <property type="entry name" value="PIPLC_X_DOMAIN"/>
    <property type="match status" value="1"/>
</dbReference>
<dbReference type="EMBL" id="CP109495">
    <property type="protein sequence ID" value="WUX51863.1"/>
    <property type="molecule type" value="Genomic_DNA"/>
</dbReference>
<evidence type="ECO:0000313" key="5">
    <source>
        <dbReference type="Proteomes" id="UP001432209"/>
    </source>
</evidence>
<keyword evidence="2" id="KW-0808">Transferase</keyword>
<dbReference type="Pfam" id="PF00534">
    <property type="entry name" value="Glycos_transf_1"/>
    <property type="match status" value="1"/>
</dbReference>
<organism evidence="4 5">
    <name type="scientific">Streptomyces niveus</name>
    <name type="common">Streptomyces spheroides</name>
    <dbReference type="NCBI Taxonomy" id="193462"/>
    <lineage>
        <taxon>Bacteria</taxon>
        <taxon>Bacillati</taxon>
        <taxon>Actinomycetota</taxon>
        <taxon>Actinomycetes</taxon>
        <taxon>Kitasatosporales</taxon>
        <taxon>Streptomycetaceae</taxon>
        <taxon>Streptomyces</taxon>
    </lineage>
</organism>
<evidence type="ECO:0000259" key="3">
    <source>
        <dbReference type="Pfam" id="PF00534"/>
    </source>
</evidence>
<sequence>MKITFLLFDAYGISGTIRTTANLATALAERHHVEIVSCYRTAERMAVPVDPRVRVRDLVDLRPDARDATGAEPALQALGAVCPYDTVYASRTPPSALGEQRLARFLRRTDSEVVIATRPYLMCFLAEHGRTDAYLRIGQEHLTRASHGEELRRELDAALDRLDAFVTVSEGDALAYDRALPVRHVLITHIPNCCPAPEVEAATGTSRIVVAAGRLVPAKRHDRLIGAFAKVAARHPDWSLRIYGSGPQQAALRRRIDELGLHAHVFLMGSHTPIDTEWAKGAIAAVSSDTEAFGMPIVEAMRLGVPVVATNCDYGPREIISHGRDGHLVPAHGPVEDHLADALCRLIGNDAERFRMAEMARRTARHFLPDRIARQYEALIEALIPDTDTLPPPSPARPPSTPLRRRASALAERLHVAALLRKELPHVTVDCRAAEDGSLVLRVPTRELAPAAWRLEMRPRDAGTGEPVSLPFRVGSSPDTGPQARLVLYRGGRPLAEGHWDVHLRHGTEGRSRRVHAGRVETSRLVGLALPHPSGAGWASTVPYATADGHLALRTWNRPGHAELATVTATPEDLTLTGTLHGAETTGRGYRLTVRLRDANGPWFHTHCRLEPDGEFAADIPLDRLADLQPGRRAVWDIALTPYAQGRALRPARLFGDLPQRSRIDHFPTAHHAVPPRTFTVQPHLTADHSLALRTVFSTRPRPADGPAVEERPEKHT</sequence>
<name>A0ABZ2A348_STRNV</name>
<keyword evidence="5" id="KW-1185">Reference proteome</keyword>
<gene>
    <name evidence="4" type="ORF">OG442_10100</name>
</gene>
<proteinExistence type="predicted"/>
<reference evidence="4" key="1">
    <citation type="submission" date="2022-10" db="EMBL/GenBank/DDBJ databases">
        <title>The complete genomes of actinobacterial strains from the NBC collection.</title>
        <authorList>
            <person name="Joergensen T.S."/>
            <person name="Alvarez Arevalo M."/>
            <person name="Sterndorff E.B."/>
            <person name="Faurdal D."/>
            <person name="Vuksanovic O."/>
            <person name="Mourched A.-S."/>
            <person name="Charusanti P."/>
            <person name="Shaw S."/>
            <person name="Blin K."/>
            <person name="Weber T."/>
        </authorList>
    </citation>
    <scope>NUCLEOTIDE SEQUENCE</scope>
    <source>
        <strain evidence="4">NBC_01432</strain>
    </source>
</reference>
<dbReference type="Gene3D" id="3.40.50.2000">
    <property type="entry name" value="Glycogen Phosphorylase B"/>
    <property type="match status" value="2"/>
</dbReference>
<protein>
    <recommendedName>
        <fullName evidence="1">D-inositol 3-phosphate glycosyltransferase</fullName>
    </recommendedName>
</protein>
<dbReference type="PANTHER" id="PTHR12526">
    <property type="entry name" value="GLYCOSYLTRANSFERASE"/>
    <property type="match status" value="1"/>
</dbReference>
<evidence type="ECO:0000313" key="4">
    <source>
        <dbReference type="EMBL" id="WUX51863.1"/>
    </source>
</evidence>
<dbReference type="PANTHER" id="PTHR12526:SF627">
    <property type="entry name" value="D-RHAMNOSYLTRANSFERASE WBPZ"/>
    <property type="match status" value="1"/>
</dbReference>
<accession>A0ABZ2A348</accession>
<dbReference type="Proteomes" id="UP001432209">
    <property type="component" value="Chromosome"/>
</dbReference>
<dbReference type="CDD" id="cd03820">
    <property type="entry name" value="GT4_AmsD-like"/>
    <property type="match status" value="1"/>
</dbReference>
<evidence type="ECO:0000256" key="1">
    <source>
        <dbReference type="ARBA" id="ARBA00021292"/>
    </source>
</evidence>